<evidence type="ECO:0000256" key="2">
    <source>
        <dbReference type="ARBA" id="ARBA00022801"/>
    </source>
</evidence>
<dbReference type="GO" id="GO:0016020">
    <property type="term" value="C:membrane"/>
    <property type="evidence" value="ECO:0007669"/>
    <property type="project" value="TreeGrafter"/>
</dbReference>
<dbReference type="GO" id="GO:0005975">
    <property type="term" value="P:carbohydrate metabolic process"/>
    <property type="evidence" value="ECO:0007669"/>
    <property type="project" value="InterPro"/>
</dbReference>
<feature type="region of interest" description="Disordered" evidence="3">
    <location>
        <begin position="32"/>
        <end position="84"/>
    </location>
</feature>
<evidence type="ECO:0000313" key="6">
    <source>
        <dbReference type="Proteomes" id="UP000326912"/>
    </source>
</evidence>
<evidence type="ECO:0000256" key="3">
    <source>
        <dbReference type="SAM" id="MobiDB-lite"/>
    </source>
</evidence>
<dbReference type="EMBL" id="BKZW01000001">
    <property type="protein sequence ID" value="GER88092.1"/>
    <property type="molecule type" value="Genomic_DNA"/>
</dbReference>
<gene>
    <name evidence="5" type="ORF">KDW_22540</name>
</gene>
<feature type="compositionally biased region" description="Polar residues" evidence="3">
    <location>
        <begin position="73"/>
        <end position="84"/>
    </location>
</feature>
<dbReference type="Proteomes" id="UP000326912">
    <property type="component" value="Unassembled WGS sequence"/>
</dbReference>
<name>A0A5J4KLV9_9CHLR</name>
<evidence type="ECO:0000256" key="1">
    <source>
        <dbReference type="ARBA" id="ARBA00022723"/>
    </source>
</evidence>
<reference evidence="5 6" key="1">
    <citation type="submission" date="2019-10" db="EMBL/GenBank/DDBJ databases">
        <title>Dictyobacter vulcani sp. nov., within the class Ktedonobacteria, isolated from soil of volcanic Mt. Zao.</title>
        <authorList>
            <person name="Zheng Y."/>
            <person name="Wang C.M."/>
            <person name="Sakai Y."/>
            <person name="Abe K."/>
            <person name="Yokota A."/>
            <person name="Yabe S."/>
        </authorList>
    </citation>
    <scope>NUCLEOTIDE SEQUENCE [LARGE SCALE GENOMIC DNA]</scope>
    <source>
        <strain evidence="5 6">W12</strain>
    </source>
</reference>
<feature type="compositionally biased region" description="Low complexity" evidence="3">
    <location>
        <begin position="58"/>
        <end position="67"/>
    </location>
</feature>
<sequence length="290" mass="31573">MYSKSIHVRTLMMFFLGLFVLSAITIPLHSAKAASRDVNPPIQSTKPITGDSLPPTQPGNTPNGGTQLPVQPGSANNGSTNPPLQAQVIGLGRRDVPKIALTFDDGPDPQNTPQILSILQQHNVHATFFAVGEHAQENPDLVHQIVSGGNVLGNHTWDHADLKKLKPEDQAKEIGHSADELQQLTHVRPTLLRPPYGAINDSLKNEAALAHDTIIIWNVDTEDWKTPGKDAIVNTAVHNARNGAIILMHDGGGDRSQTIQALPEIITQLQQRHFQLVTVPELLQDMHKPI</sequence>
<dbReference type="PANTHER" id="PTHR10587:SF133">
    <property type="entry name" value="CHITIN DEACETYLASE 1-RELATED"/>
    <property type="match status" value="1"/>
</dbReference>
<dbReference type="PANTHER" id="PTHR10587">
    <property type="entry name" value="GLYCOSYL TRANSFERASE-RELATED"/>
    <property type="match status" value="1"/>
</dbReference>
<dbReference type="InterPro" id="IPR011330">
    <property type="entry name" value="Glyco_hydro/deAcase_b/a-brl"/>
</dbReference>
<dbReference type="Pfam" id="PF01522">
    <property type="entry name" value="Polysacc_deac_1"/>
    <property type="match status" value="1"/>
</dbReference>
<accession>A0A5J4KLV9</accession>
<dbReference type="CDD" id="cd10917">
    <property type="entry name" value="CE4_NodB_like_6s_7s"/>
    <property type="match status" value="1"/>
</dbReference>
<dbReference type="InterPro" id="IPR050248">
    <property type="entry name" value="Polysacc_deacetylase_ArnD"/>
</dbReference>
<dbReference type="GO" id="GO:0046872">
    <property type="term" value="F:metal ion binding"/>
    <property type="evidence" value="ECO:0007669"/>
    <property type="project" value="UniProtKB-KW"/>
</dbReference>
<dbReference type="AlphaFoldDB" id="A0A5J4KLV9"/>
<dbReference type="Gene3D" id="3.20.20.370">
    <property type="entry name" value="Glycoside hydrolase/deacetylase"/>
    <property type="match status" value="1"/>
</dbReference>
<dbReference type="InterPro" id="IPR002509">
    <property type="entry name" value="NODB_dom"/>
</dbReference>
<organism evidence="5 6">
    <name type="scientific">Dictyobacter vulcani</name>
    <dbReference type="NCBI Taxonomy" id="2607529"/>
    <lineage>
        <taxon>Bacteria</taxon>
        <taxon>Bacillati</taxon>
        <taxon>Chloroflexota</taxon>
        <taxon>Ktedonobacteria</taxon>
        <taxon>Ktedonobacterales</taxon>
        <taxon>Dictyobacteraceae</taxon>
        <taxon>Dictyobacter</taxon>
    </lineage>
</organism>
<protein>
    <recommendedName>
        <fullName evidence="4">NodB homology domain-containing protein</fullName>
    </recommendedName>
</protein>
<keyword evidence="2" id="KW-0378">Hydrolase</keyword>
<proteinExistence type="predicted"/>
<feature type="domain" description="NodB homology" evidence="4">
    <location>
        <begin position="97"/>
        <end position="277"/>
    </location>
</feature>
<dbReference type="GO" id="GO:0016810">
    <property type="term" value="F:hydrolase activity, acting on carbon-nitrogen (but not peptide) bonds"/>
    <property type="evidence" value="ECO:0007669"/>
    <property type="project" value="InterPro"/>
</dbReference>
<dbReference type="PROSITE" id="PS51677">
    <property type="entry name" value="NODB"/>
    <property type="match status" value="1"/>
</dbReference>
<evidence type="ECO:0000313" key="5">
    <source>
        <dbReference type="EMBL" id="GER88092.1"/>
    </source>
</evidence>
<keyword evidence="6" id="KW-1185">Reference proteome</keyword>
<keyword evidence="1" id="KW-0479">Metal-binding</keyword>
<dbReference type="SUPFAM" id="SSF88713">
    <property type="entry name" value="Glycoside hydrolase/deacetylase"/>
    <property type="match status" value="1"/>
</dbReference>
<comment type="caution">
    <text evidence="5">The sequence shown here is derived from an EMBL/GenBank/DDBJ whole genome shotgun (WGS) entry which is preliminary data.</text>
</comment>
<evidence type="ECO:0000259" key="4">
    <source>
        <dbReference type="PROSITE" id="PS51677"/>
    </source>
</evidence>